<keyword evidence="3" id="KW-1185">Reference proteome</keyword>
<dbReference type="Gene3D" id="3.40.50.12780">
    <property type="entry name" value="N-terminal domain of ligase-like"/>
    <property type="match status" value="1"/>
</dbReference>
<feature type="domain" description="AMP-dependent synthetase/ligase" evidence="1">
    <location>
        <begin position="78"/>
        <end position="278"/>
    </location>
</feature>
<dbReference type="RefSeq" id="WP_072878381.1">
    <property type="nucleotide sequence ID" value="NZ_FQVT01000003.1"/>
</dbReference>
<dbReference type="SUPFAM" id="SSF56801">
    <property type="entry name" value="Acetyl-CoA synthetase-like"/>
    <property type="match status" value="1"/>
</dbReference>
<dbReference type="PANTHER" id="PTHR43845">
    <property type="entry name" value="BLR5969 PROTEIN"/>
    <property type="match status" value="1"/>
</dbReference>
<gene>
    <name evidence="2" type="ORF">SAMN05444483_103355</name>
</gene>
<name>A0A1M5FU98_SALEC</name>
<dbReference type="Pfam" id="PF00501">
    <property type="entry name" value="AMP-binding"/>
    <property type="match status" value="1"/>
</dbReference>
<accession>A0A1M5FU98</accession>
<dbReference type="EMBL" id="FQVT01000003">
    <property type="protein sequence ID" value="SHF95046.1"/>
    <property type="molecule type" value="Genomic_DNA"/>
</dbReference>
<dbReference type="AlphaFoldDB" id="A0A1M5FU98"/>
<dbReference type="OrthoDB" id="580775at2"/>
<evidence type="ECO:0000313" key="3">
    <source>
        <dbReference type="Proteomes" id="UP000183945"/>
    </source>
</evidence>
<sequence length="418" mass="47038">MKNLNEPGVLIAGVLNQLEYIAANSPFYQALFKKNGINVEEIKDYKSFRKLPVTHKEELQLYNDDFISVPKAEIIDYVTTSGTLGNPVSFALNDADLNRLAENERQSFEMIGITKDNTVQLTTTLDRRFMAGLAYFLGLRKLGAAVIRTGSGLPALQWESIARFKPEILVAVPSFLLKMIDFAHKNNIDLKKSSVKTAVCIGEPLRNPDFSLNALGEKIKSSWDLELFSTYASTEMGTAFTECKKHTGNHSLPNLIYTEVLDENLQPVALGEIGELVVTPLQTQTMPLLRFATGDMVKFYGSNCDCRRKSNRISTPVGRKKQMIKLKGTTIYPQQIINVLTAFSKLDLFVIEARLDKMGNDTVTIKVPNDFDDILGLEEHIQAGLNIKIKTEKVARTQIEQLKFPKESRKPKVFYDYR</sequence>
<dbReference type="Proteomes" id="UP000183945">
    <property type="component" value="Unassembled WGS sequence"/>
</dbReference>
<keyword evidence="2" id="KW-0436">Ligase</keyword>
<protein>
    <submittedName>
        <fullName evidence="2">Phenylacetate-CoA ligase</fullName>
    </submittedName>
</protein>
<organism evidence="2 3">
    <name type="scientific">Salegentibacter echinorum</name>
    <dbReference type="NCBI Taxonomy" id="1073325"/>
    <lineage>
        <taxon>Bacteria</taxon>
        <taxon>Pseudomonadati</taxon>
        <taxon>Bacteroidota</taxon>
        <taxon>Flavobacteriia</taxon>
        <taxon>Flavobacteriales</taxon>
        <taxon>Flavobacteriaceae</taxon>
        <taxon>Salegentibacter</taxon>
    </lineage>
</organism>
<evidence type="ECO:0000259" key="1">
    <source>
        <dbReference type="Pfam" id="PF00501"/>
    </source>
</evidence>
<dbReference type="InterPro" id="IPR042099">
    <property type="entry name" value="ANL_N_sf"/>
</dbReference>
<dbReference type="STRING" id="1073325.SAMN05444483_103355"/>
<dbReference type="PANTHER" id="PTHR43845:SF1">
    <property type="entry name" value="BLR5969 PROTEIN"/>
    <property type="match status" value="1"/>
</dbReference>
<dbReference type="GO" id="GO:0016874">
    <property type="term" value="F:ligase activity"/>
    <property type="evidence" value="ECO:0007669"/>
    <property type="project" value="UniProtKB-KW"/>
</dbReference>
<reference evidence="3" key="1">
    <citation type="submission" date="2016-11" db="EMBL/GenBank/DDBJ databases">
        <authorList>
            <person name="Varghese N."/>
            <person name="Submissions S."/>
        </authorList>
    </citation>
    <scope>NUCLEOTIDE SEQUENCE [LARGE SCALE GENOMIC DNA]</scope>
    <source>
        <strain evidence="3">DSM 24579</strain>
    </source>
</reference>
<dbReference type="InterPro" id="IPR000873">
    <property type="entry name" value="AMP-dep_synth/lig_dom"/>
</dbReference>
<evidence type="ECO:0000313" key="2">
    <source>
        <dbReference type="EMBL" id="SHF95046.1"/>
    </source>
</evidence>
<proteinExistence type="predicted"/>